<protein>
    <submittedName>
        <fullName evidence="6">SCO family protein</fullName>
    </submittedName>
</protein>
<accession>A0A345PJB6</accession>
<dbReference type="PANTHER" id="PTHR12151">
    <property type="entry name" value="ELECTRON TRANSPORT PROTIN SCO1/SENC FAMILY MEMBER"/>
    <property type="match status" value="1"/>
</dbReference>
<dbReference type="AlphaFoldDB" id="A0A345PJB6"/>
<dbReference type="Gene3D" id="3.40.30.10">
    <property type="entry name" value="Glutaredoxin"/>
    <property type="match status" value="1"/>
</dbReference>
<feature type="binding site" evidence="3">
    <location>
        <position position="158"/>
    </location>
    <ligand>
        <name>Cu cation</name>
        <dbReference type="ChEBI" id="CHEBI:23378"/>
    </ligand>
</feature>
<dbReference type="SUPFAM" id="SSF52833">
    <property type="entry name" value="Thioredoxin-like"/>
    <property type="match status" value="1"/>
</dbReference>
<dbReference type="GO" id="GO:0046872">
    <property type="term" value="F:metal ion binding"/>
    <property type="evidence" value="ECO:0007669"/>
    <property type="project" value="UniProtKB-KW"/>
</dbReference>
<dbReference type="Proteomes" id="UP000253908">
    <property type="component" value="Chromosome"/>
</dbReference>
<dbReference type="InterPro" id="IPR013766">
    <property type="entry name" value="Thioredoxin_domain"/>
</dbReference>
<evidence type="ECO:0000256" key="3">
    <source>
        <dbReference type="PIRSR" id="PIRSR603782-1"/>
    </source>
</evidence>
<feature type="domain" description="Thioredoxin" evidence="5">
    <location>
        <begin position="26"/>
        <end position="198"/>
    </location>
</feature>
<evidence type="ECO:0000259" key="5">
    <source>
        <dbReference type="PROSITE" id="PS51352"/>
    </source>
</evidence>
<feature type="binding site" evidence="3">
    <location>
        <position position="72"/>
    </location>
    <ligand>
        <name>Cu cation</name>
        <dbReference type="ChEBI" id="CHEBI:23378"/>
    </ligand>
</feature>
<dbReference type="KEGG" id="ocn:CUC15_14670"/>
<dbReference type="Pfam" id="PF02630">
    <property type="entry name" value="SCO1-SenC"/>
    <property type="match status" value="1"/>
</dbReference>
<keyword evidence="3" id="KW-0479">Metal-binding</keyword>
<dbReference type="CDD" id="cd02968">
    <property type="entry name" value="SCO"/>
    <property type="match status" value="1"/>
</dbReference>
<dbReference type="PROSITE" id="PS51352">
    <property type="entry name" value="THIOREDOXIN_2"/>
    <property type="match status" value="1"/>
</dbReference>
<feature type="binding site" evidence="3">
    <location>
        <position position="68"/>
    </location>
    <ligand>
        <name>Cu cation</name>
        <dbReference type="ChEBI" id="CHEBI:23378"/>
    </ligand>
</feature>
<dbReference type="RefSeq" id="WP_114917383.1">
    <property type="nucleotide sequence ID" value="NZ_CP024848.1"/>
</dbReference>
<evidence type="ECO:0000256" key="1">
    <source>
        <dbReference type="ARBA" id="ARBA00010996"/>
    </source>
</evidence>
<sequence length="199" mass="22949">MISKRTKIGLLVFIILLGIFLGYKLLEIQNRLPYIANVEAVQLESVLTDEYLFENETVKIVAFIFTNCPDICPMTMVDLTTLQEKLKENNLFGEKVNIVTITLDPEYDTKEILQSYAENFNVDSNGWYILRGSDSETIGVTDQFQMFYKKDENGFITHSTNMYLVDRENNIRSVHDMNIGGKQVNIAELMENINRLLNE</sequence>
<evidence type="ECO:0000256" key="2">
    <source>
        <dbReference type="ARBA" id="ARBA00023008"/>
    </source>
</evidence>
<reference evidence="7" key="1">
    <citation type="submission" date="2017-11" db="EMBL/GenBank/DDBJ databases">
        <authorList>
            <person name="Zhu W."/>
        </authorList>
    </citation>
    <scope>NUCLEOTIDE SEQUENCE [LARGE SCALE GENOMIC DNA]</scope>
    <source>
        <strain evidence="7">160</strain>
    </source>
</reference>
<proteinExistence type="inferred from homology"/>
<dbReference type="InterPro" id="IPR036249">
    <property type="entry name" value="Thioredoxin-like_sf"/>
</dbReference>
<comment type="similarity">
    <text evidence="1">Belongs to the SCO1/2 family.</text>
</comment>
<evidence type="ECO:0000256" key="4">
    <source>
        <dbReference type="PIRSR" id="PIRSR603782-2"/>
    </source>
</evidence>
<name>A0A345PJB6_9BACI</name>
<keyword evidence="7" id="KW-1185">Reference proteome</keyword>
<dbReference type="EMBL" id="CP024848">
    <property type="protein sequence ID" value="AXI10096.1"/>
    <property type="molecule type" value="Genomic_DNA"/>
</dbReference>
<dbReference type="PANTHER" id="PTHR12151:SF25">
    <property type="entry name" value="LINALOOL DEHYDRATASE_ISOMERASE DOMAIN-CONTAINING PROTEIN"/>
    <property type="match status" value="1"/>
</dbReference>
<gene>
    <name evidence="6" type="ORF">CUC15_14670</name>
</gene>
<keyword evidence="4" id="KW-1015">Disulfide bond</keyword>
<feature type="disulfide bond" description="Redox-active" evidence="4">
    <location>
        <begin position="68"/>
        <end position="72"/>
    </location>
</feature>
<organism evidence="6 7">
    <name type="scientific">Oceanobacillus zhaokaii</name>
    <dbReference type="NCBI Taxonomy" id="2052660"/>
    <lineage>
        <taxon>Bacteria</taxon>
        <taxon>Bacillati</taxon>
        <taxon>Bacillota</taxon>
        <taxon>Bacilli</taxon>
        <taxon>Bacillales</taxon>
        <taxon>Bacillaceae</taxon>
        <taxon>Oceanobacillus</taxon>
    </lineage>
</organism>
<dbReference type="InterPro" id="IPR003782">
    <property type="entry name" value="SCO1/SenC"/>
</dbReference>
<evidence type="ECO:0000313" key="6">
    <source>
        <dbReference type="EMBL" id="AXI10096.1"/>
    </source>
</evidence>
<evidence type="ECO:0000313" key="7">
    <source>
        <dbReference type="Proteomes" id="UP000253908"/>
    </source>
</evidence>
<keyword evidence="2 3" id="KW-0186">Copper</keyword>
<dbReference type="OrthoDB" id="9811998at2"/>